<dbReference type="AlphaFoldDB" id="A0A1B1KAC5"/>
<accession>A0A1B1KAC5</accession>
<gene>
    <name evidence="1" type="ORF">R1CP_24495</name>
</gene>
<evidence type="ECO:0000313" key="2">
    <source>
        <dbReference type="Proteomes" id="UP000186108"/>
    </source>
</evidence>
<reference evidence="1 2" key="1">
    <citation type="submission" date="2014-07" db="EMBL/GenBank/DDBJ databases">
        <authorList>
            <person name="Zhang J.E."/>
            <person name="Yang H."/>
            <person name="Guo J."/>
            <person name="Deng Z."/>
            <person name="Luo H."/>
            <person name="Luo M."/>
            <person name="Zhao B."/>
        </authorList>
    </citation>
    <scope>NUCLEOTIDE SEQUENCE [LARGE SCALE GENOMIC DNA]</scope>
    <source>
        <strain evidence="1 2">1CP</strain>
    </source>
</reference>
<dbReference type="Proteomes" id="UP000186108">
    <property type="component" value="Chromosome"/>
</dbReference>
<protein>
    <submittedName>
        <fullName evidence="1">Uncharacterized protein</fullName>
    </submittedName>
</protein>
<organism evidence="1 2">
    <name type="scientific">Rhodococcus opacus</name>
    <name type="common">Nocardia opaca</name>
    <dbReference type="NCBI Taxonomy" id="37919"/>
    <lineage>
        <taxon>Bacteria</taxon>
        <taxon>Bacillati</taxon>
        <taxon>Actinomycetota</taxon>
        <taxon>Actinomycetes</taxon>
        <taxon>Mycobacteriales</taxon>
        <taxon>Nocardiaceae</taxon>
        <taxon>Rhodococcus</taxon>
    </lineage>
</organism>
<dbReference type="PATRIC" id="fig|37919.13.peg.5155"/>
<dbReference type="InterPro" id="IPR003786">
    <property type="entry name" value="FdhD"/>
</dbReference>
<dbReference type="InterPro" id="IPR016193">
    <property type="entry name" value="Cytidine_deaminase-like"/>
</dbReference>
<dbReference type="GO" id="GO:0016783">
    <property type="term" value="F:sulfurtransferase activity"/>
    <property type="evidence" value="ECO:0007669"/>
    <property type="project" value="InterPro"/>
</dbReference>
<dbReference type="Gene3D" id="3.40.140.10">
    <property type="entry name" value="Cytidine Deaminase, domain 2"/>
    <property type="match status" value="1"/>
</dbReference>
<dbReference type="EMBL" id="CP009111">
    <property type="protein sequence ID" value="ANS29562.1"/>
    <property type="molecule type" value="Genomic_DNA"/>
</dbReference>
<dbReference type="Pfam" id="PF02634">
    <property type="entry name" value="FdhD-NarQ"/>
    <property type="match status" value="1"/>
</dbReference>
<sequence>MGRVTARRPVVRITEHGTTRRPDSPAVGLALESGTTLVGFLRGESMNVYAGAQRVMTGA</sequence>
<evidence type="ECO:0000313" key="1">
    <source>
        <dbReference type="EMBL" id="ANS29562.1"/>
    </source>
</evidence>
<proteinExistence type="predicted"/>
<dbReference type="SUPFAM" id="SSF53927">
    <property type="entry name" value="Cytidine deaminase-like"/>
    <property type="match status" value="1"/>
</dbReference>
<name>A0A1B1KAC5_RHOOP</name>